<proteinExistence type="predicted"/>
<name>A0A4U0WNI6_9PEZI</name>
<dbReference type="AlphaFoldDB" id="A0A4U0WNI6"/>
<evidence type="ECO:0000313" key="3">
    <source>
        <dbReference type="Proteomes" id="UP000309340"/>
    </source>
</evidence>
<comment type="caution">
    <text evidence="2">The sequence shown here is derived from an EMBL/GenBank/DDBJ whole genome shotgun (WGS) entry which is preliminary data.</text>
</comment>
<organism evidence="2 3">
    <name type="scientific">Friedmanniomyces simplex</name>
    <dbReference type="NCBI Taxonomy" id="329884"/>
    <lineage>
        <taxon>Eukaryota</taxon>
        <taxon>Fungi</taxon>
        <taxon>Dikarya</taxon>
        <taxon>Ascomycota</taxon>
        <taxon>Pezizomycotina</taxon>
        <taxon>Dothideomycetes</taxon>
        <taxon>Dothideomycetidae</taxon>
        <taxon>Mycosphaerellales</taxon>
        <taxon>Teratosphaeriaceae</taxon>
        <taxon>Friedmanniomyces</taxon>
    </lineage>
</organism>
<feature type="compositionally biased region" description="Low complexity" evidence="1">
    <location>
        <begin position="33"/>
        <end position="47"/>
    </location>
</feature>
<reference evidence="2 3" key="1">
    <citation type="submission" date="2017-03" db="EMBL/GenBank/DDBJ databases">
        <title>Genomes of endolithic fungi from Antarctica.</title>
        <authorList>
            <person name="Coleine C."/>
            <person name="Masonjones S."/>
            <person name="Stajich J.E."/>
        </authorList>
    </citation>
    <scope>NUCLEOTIDE SEQUENCE [LARGE SCALE GENOMIC DNA]</scope>
    <source>
        <strain evidence="2 3">CCFEE 5184</strain>
    </source>
</reference>
<feature type="non-terminal residue" evidence="2">
    <location>
        <position position="90"/>
    </location>
</feature>
<dbReference type="EMBL" id="NAJQ01000840">
    <property type="protein sequence ID" value="TKA64427.1"/>
    <property type="molecule type" value="Genomic_DNA"/>
</dbReference>
<evidence type="ECO:0000313" key="2">
    <source>
        <dbReference type="EMBL" id="TKA64427.1"/>
    </source>
</evidence>
<protein>
    <submittedName>
        <fullName evidence="2">Uncharacterized protein</fullName>
    </submittedName>
</protein>
<evidence type="ECO:0000256" key="1">
    <source>
        <dbReference type="SAM" id="MobiDB-lite"/>
    </source>
</evidence>
<gene>
    <name evidence="2" type="ORF">B0A55_09798</name>
</gene>
<accession>A0A4U0WNI6</accession>
<keyword evidence="3" id="KW-1185">Reference proteome</keyword>
<sequence length="90" mass="9806">MAVALTGHSMGVPVMEIPSPNGSESSLSTGQGQQDPLPSPQQQQQPRNRSRARRSPSRLPLRTAFRNFSGTVEILVGDDGDKSRPQTKYM</sequence>
<dbReference type="Proteomes" id="UP000309340">
    <property type="component" value="Unassembled WGS sequence"/>
</dbReference>
<feature type="region of interest" description="Disordered" evidence="1">
    <location>
        <begin position="1"/>
        <end position="65"/>
    </location>
</feature>
<feature type="compositionally biased region" description="Polar residues" evidence="1">
    <location>
        <begin position="20"/>
        <end position="32"/>
    </location>
</feature>